<keyword evidence="3" id="KW-1185">Reference proteome</keyword>
<dbReference type="InterPro" id="IPR031165">
    <property type="entry name" value="GNAT_YJDJ"/>
</dbReference>
<dbReference type="GO" id="GO:0016746">
    <property type="term" value="F:acyltransferase activity"/>
    <property type="evidence" value="ECO:0007669"/>
    <property type="project" value="UniProtKB-KW"/>
</dbReference>
<reference evidence="3" key="1">
    <citation type="journal article" date="2019" name="Int. J. Syst. Evol. Microbiol.">
        <title>The Global Catalogue of Microorganisms (GCM) 10K type strain sequencing project: providing services to taxonomists for standard genome sequencing and annotation.</title>
        <authorList>
            <consortium name="The Broad Institute Genomics Platform"/>
            <consortium name="The Broad Institute Genome Sequencing Center for Infectious Disease"/>
            <person name="Wu L."/>
            <person name="Ma J."/>
        </authorList>
    </citation>
    <scope>NUCLEOTIDE SEQUENCE [LARGE SCALE GENOMIC DNA]</scope>
    <source>
        <strain evidence="3">CGMCC 1.15277</strain>
    </source>
</reference>
<accession>A0ABW1WZ80</accession>
<dbReference type="CDD" id="cd04301">
    <property type="entry name" value="NAT_SF"/>
    <property type="match status" value="1"/>
</dbReference>
<name>A0ABW1WZ80_9ACTN</name>
<protein>
    <submittedName>
        <fullName evidence="2">GNAT family N-acetyltransferase</fullName>
        <ecNumber evidence="2">2.3.1.-</ecNumber>
    </submittedName>
</protein>
<dbReference type="PANTHER" id="PTHR31435">
    <property type="entry name" value="PROTEIN NATD1"/>
    <property type="match status" value="1"/>
</dbReference>
<dbReference type="Gene3D" id="3.40.630.30">
    <property type="match status" value="1"/>
</dbReference>
<feature type="domain" description="N-acetyltransferase" evidence="1">
    <location>
        <begin position="15"/>
        <end position="102"/>
    </location>
</feature>
<evidence type="ECO:0000313" key="3">
    <source>
        <dbReference type="Proteomes" id="UP001596266"/>
    </source>
</evidence>
<dbReference type="RefSeq" id="WP_343886301.1">
    <property type="nucleotide sequence ID" value="NZ_BAAAKI010000014.1"/>
</dbReference>
<organism evidence="2 3">
    <name type="scientific">Luteococcus sanguinis</name>
    <dbReference type="NCBI Taxonomy" id="174038"/>
    <lineage>
        <taxon>Bacteria</taxon>
        <taxon>Bacillati</taxon>
        <taxon>Actinomycetota</taxon>
        <taxon>Actinomycetes</taxon>
        <taxon>Propionibacteriales</taxon>
        <taxon>Propionibacteriaceae</taxon>
        <taxon>Luteococcus</taxon>
    </lineage>
</organism>
<keyword evidence="2" id="KW-0012">Acyltransferase</keyword>
<dbReference type="EMBL" id="JBHSUA010000006">
    <property type="protein sequence ID" value="MFC6395559.1"/>
    <property type="molecule type" value="Genomic_DNA"/>
</dbReference>
<sequence length="102" mass="10943">MSNEPVAPEPTTEVIRNEDASRYELVVDGERAGLADYVELGGDVVEVPHTEVDPAHGGKGYGGVLVRGVLDDLAARGAKVKPSCPFVESWITKHPDYEALRA</sequence>
<evidence type="ECO:0000313" key="2">
    <source>
        <dbReference type="EMBL" id="MFC6395559.1"/>
    </source>
</evidence>
<keyword evidence="2" id="KW-0808">Transferase</keyword>
<dbReference type="PROSITE" id="PS51729">
    <property type="entry name" value="GNAT_YJDJ"/>
    <property type="match status" value="1"/>
</dbReference>
<dbReference type="Proteomes" id="UP001596266">
    <property type="component" value="Unassembled WGS sequence"/>
</dbReference>
<evidence type="ECO:0000259" key="1">
    <source>
        <dbReference type="PROSITE" id="PS51729"/>
    </source>
</evidence>
<dbReference type="EC" id="2.3.1.-" evidence="2"/>
<dbReference type="SUPFAM" id="SSF55729">
    <property type="entry name" value="Acyl-CoA N-acyltransferases (Nat)"/>
    <property type="match status" value="1"/>
</dbReference>
<gene>
    <name evidence="2" type="ORF">ACFP57_00915</name>
</gene>
<dbReference type="InterPro" id="IPR045057">
    <property type="entry name" value="Gcn5-rel_NAT"/>
</dbReference>
<dbReference type="InterPro" id="IPR016181">
    <property type="entry name" value="Acyl_CoA_acyltransferase"/>
</dbReference>
<dbReference type="PANTHER" id="PTHR31435:SF10">
    <property type="entry name" value="BSR4717 PROTEIN"/>
    <property type="match status" value="1"/>
</dbReference>
<comment type="caution">
    <text evidence="2">The sequence shown here is derived from an EMBL/GenBank/DDBJ whole genome shotgun (WGS) entry which is preliminary data.</text>
</comment>
<proteinExistence type="predicted"/>
<dbReference type="Pfam" id="PF14542">
    <property type="entry name" value="Acetyltransf_CG"/>
    <property type="match status" value="1"/>
</dbReference>